<reference evidence="4" key="1">
    <citation type="submission" date="2025-08" db="UniProtKB">
        <authorList>
            <consortium name="RefSeq"/>
        </authorList>
    </citation>
    <scope>IDENTIFICATION</scope>
</reference>
<evidence type="ECO:0000259" key="2">
    <source>
        <dbReference type="SMART" id="SM00134"/>
    </source>
</evidence>
<feature type="domain" description="UPAR/Ly6" evidence="2">
    <location>
        <begin position="44"/>
        <end position="137"/>
    </location>
</feature>
<dbReference type="SMART" id="SM00134">
    <property type="entry name" value="LU"/>
    <property type="match status" value="1"/>
</dbReference>
<feature type="signal peptide" evidence="1">
    <location>
        <begin position="1"/>
        <end position="18"/>
    </location>
</feature>
<dbReference type="InterPro" id="IPR045860">
    <property type="entry name" value="Snake_toxin-like_sf"/>
</dbReference>
<sequence length="175" mass="20300">MMLLFALLLVSGLLMVQTQDFQNGSYNELAKSLNISERKWTYSLKCHDCWAINNFNCPNVRECPYDIRRCLIISIRLNSRELLIYKNCTFNCTFLYPSQVPPEAPRKIKMNHFYFIRCCGWMTCNEGGLTNYERDIIPEEPIEEDIEGAGQLECTFLLTLASILVSSTLMWESLV</sequence>
<feature type="chain" id="PRO_5045546489" evidence="1">
    <location>
        <begin position="19"/>
        <end position="175"/>
    </location>
</feature>
<protein>
    <submittedName>
        <fullName evidence="4">Glycosyl-phosphatidylinositol-anchored molecule-like protein</fullName>
    </submittedName>
</protein>
<dbReference type="PANTHER" id="PTHR15049">
    <property type="entry name" value="GLYCOSYL-PHOSPHATIDYLINOSITOL-ANCHORED MOLECULE-LIKE PROTEIN-RELATED"/>
    <property type="match status" value="1"/>
</dbReference>
<evidence type="ECO:0000256" key="1">
    <source>
        <dbReference type="SAM" id="SignalP"/>
    </source>
</evidence>
<dbReference type="PANTHER" id="PTHR15049:SF2">
    <property type="entry name" value="GLYCOSYL-PHOSPHATIDYLINOSITOL-ANCHORED MOLECULE-LIKE PROTEIN"/>
    <property type="match status" value="1"/>
</dbReference>
<name>A0ABM3XS82_ERIEU</name>
<keyword evidence="3" id="KW-1185">Reference proteome</keyword>
<dbReference type="Proteomes" id="UP001652624">
    <property type="component" value="Chromosome 8"/>
</dbReference>
<gene>
    <name evidence="4" type="primary">LOC132539758</name>
</gene>
<dbReference type="InterPro" id="IPR052874">
    <property type="entry name" value="Sperm-ZP_regulatory"/>
</dbReference>
<evidence type="ECO:0000313" key="4">
    <source>
        <dbReference type="RefSeq" id="XP_060051677.1"/>
    </source>
</evidence>
<proteinExistence type="predicted"/>
<organism evidence="3 4">
    <name type="scientific">Erinaceus europaeus</name>
    <name type="common">Western European hedgehog</name>
    <dbReference type="NCBI Taxonomy" id="9365"/>
    <lineage>
        <taxon>Eukaryota</taxon>
        <taxon>Metazoa</taxon>
        <taxon>Chordata</taxon>
        <taxon>Craniata</taxon>
        <taxon>Vertebrata</taxon>
        <taxon>Euteleostomi</taxon>
        <taxon>Mammalia</taxon>
        <taxon>Eutheria</taxon>
        <taxon>Laurasiatheria</taxon>
        <taxon>Eulipotyphla</taxon>
        <taxon>Erinaceidae</taxon>
        <taxon>Erinaceinae</taxon>
        <taxon>Erinaceus</taxon>
    </lineage>
</organism>
<dbReference type="SUPFAM" id="SSF57302">
    <property type="entry name" value="Snake toxin-like"/>
    <property type="match status" value="1"/>
</dbReference>
<evidence type="ECO:0000313" key="3">
    <source>
        <dbReference type="Proteomes" id="UP001652624"/>
    </source>
</evidence>
<dbReference type="GeneID" id="132539758"/>
<dbReference type="Gene3D" id="2.10.60.10">
    <property type="entry name" value="CD59"/>
    <property type="match status" value="1"/>
</dbReference>
<dbReference type="CDD" id="cd23555">
    <property type="entry name" value="TFP_LU_ECD_GML"/>
    <property type="match status" value="1"/>
</dbReference>
<dbReference type="Pfam" id="PF00021">
    <property type="entry name" value="UPAR_LY6"/>
    <property type="match status" value="1"/>
</dbReference>
<accession>A0ABM3XS82</accession>
<keyword evidence="1" id="KW-0732">Signal</keyword>
<dbReference type="RefSeq" id="XP_060051677.1">
    <property type="nucleotide sequence ID" value="XM_060195694.1"/>
</dbReference>
<dbReference type="InterPro" id="IPR016054">
    <property type="entry name" value="LY6_UPA_recep-like"/>
</dbReference>